<accession>A0ABR6C794</accession>
<dbReference type="InterPro" id="IPR000073">
    <property type="entry name" value="AB_hydrolase_1"/>
</dbReference>
<feature type="domain" description="AB hydrolase-1" evidence="1">
    <location>
        <begin position="31"/>
        <end position="261"/>
    </location>
</feature>
<dbReference type="Proteomes" id="UP000587524">
    <property type="component" value="Unassembled WGS sequence"/>
</dbReference>
<dbReference type="Pfam" id="PF12697">
    <property type="entry name" value="Abhydrolase_6"/>
    <property type="match status" value="1"/>
</dbReference>
<keyword evidence="3" id="KW-1185">Reference proteome</keyword>
<dbReference type="InterPro" id="IPR050266">
    <property type="entry name" value="AB_hydrolase_sf"/>
</dbReference>
<reference evidence="2 3" key="1">
    <citation type="submission" date="2020-08" db="EMBL/GenBank/DDBJ databases">
        <title>Genomic Encyclopedia of Type Strains, Phase IV (KMG-IV): sequencing the most valuable type-strain genomes for metagenomic binning, comparative biology and taxonomic classification.</title>
        <authorList>
            <person name="Goeker M."/>
        </authorList>
    </citation>
    <scope>NUCLEOTIDE SEQUENCE [LARGE SCALE GENOMIC DNA]</scope>
    <source>
        <strain evidence="2 3">DSM 17455</strain>
    </source>
</reference>
<dbReference type="PANTHER" id="PTHR43798:SF5">
    <property type="entry name" value="MONOACYLGLYCEROL LIPASE ABHD6"/>
    <property type="match status" value="1"/>
</dbReference>
<dbReference type="PANTHER" id="PTHR43798">
    <property type="entry name" value="MONOACYLGLYCEROL LIPASE"/>
    <property type="match status" value="1"/>
</dbReference>
<dbReference type="RefSeq" id="WP_182574355.1">
    <property type="nucleotide sequence ID" value="NZ_JACJHY010000011.1"/>
</dbReference>
<dbReference type="EMBL" id="JACJHZ010000012">
    <property type="protein sequence ID" value="MBA9020888.1"/>
    <property type="molecule type" value="Genomic_DNA"/>
</dbReference>
<proteinExistence type="predicted"/>
<sequence>MNTMWNSASWKSDPGDVCRPVLSEAVFSPPVLALHGSTNTGGLWQGTADYLRGRHRLIAPDLSCHCSRWTALGIPAVAGALLGAMSEPMHLVGHGHGAAVALEIALMRPELVKSLTLIEPALFHLLRAGAPSDLALFAELAGMAEKLATTARASGPSAGMRAYIDFWHGAGAWRRTSEGLRQELVRHAEQAGRDLATALAATWPANRCRALGCPTLAVMALDSPVLSLRVTEMVAEAIPGARLAIVPDAGHMALLTAPHIVNPMIAAHLRAADGVRTARKSRLSTTAPSRSI</sequence>
<protein>
    <submittedName>
        <fullName evidence="2">Pimeloyl-ACP methyl ester carboxylesterase</fullName>
    </submittedName>
</protein>
<gene>
    <name evidence="2" type="ORF">HNQ97_002892</name>
</gene>
<name>A0ABR6C794_9HYPH</name>
<dbReference type="SUPFAM" id="SSF53474">
    <property type="entry name" value="alpha/beta-Hydrolases"/>
    <property type="match status" value="1"/>
</dbReference>
<organism evidence="2 3">
    <name type="scientific">Aminobacter ciceronei</name>
    <dbReference type="NCBI Taxonomy" id="150723"/>
    <lineage>
        <taxon>Bacteria</taxon>
        <taxon>Pseudomonadati</taxon>
        <taxon>Pseudomonadota</taxon>
        <taxon>Alphaproteobacteria</taxon>
        <taxon>Hyphomicrobiales</taxon>
        <taxon>Phyllobacteriaceae</taxon>
        <taxon>Aminobacter</taxon>
    </lineage>
</organism>
<evidence type="ECO:0000313" key="3">
    <source>
        <dbReference type="Proteomes" id="UP000587524"/>
    </source>
</evidence>
<evidence type="ECO:0000313" key="2">
    <source>
        <dbReference type="EMBL" id="MBA9020888.1"/>
    </source>
</evidence>
<dbReference type="Gene3D" id="3.40.50.1820">
    <property type="entry name" value="alpha/beta hydrolase"/>
    <property type="match status" value="1"/>
</dbReference>
<comment type="caution">
    <text evidence="2">The sequence shown here is derived from an EMBL/GenBank/DDBJ whole genome shotgun (WGS) entry which is preliminary data.</text>
</comment>
<dbReference type="InterPro" id="IPR029058">
    <property type="entry name" value="AB_hydrolase_fold"/>
</dbReference>
<evidence type="ECO:0000259" key="1">
    <source>
        <dbReference type="Pfam" id="PF12697"/>
    </source>
</evidence>